<evidence type="ECO:0000313" key="2">
    <source>
        <dbReference type="Proteomes" id="UP000240883"/>
    </source>
</evidence>
<sequence>MPGIREFCGLSFTPYPQRETTVSIGSSPSSETYHAHDNTAIGHSRTKAYKQYQINHQVFHELTDHGPVWYCGECGDGPFSDWQVCCASCNHGKCGTCVIAS</sequence>
<dbReference type="Proteomes" id="UP000240883">
    <property type="component" value="Unassembled WGS sequence"/>
</dbReference>
<protein>
    <submittedName>
        <fullName evidence="1">Uncharacterized protein</fullName>
    </submittedName>
</protein>
<evidence type="ECO:0000313" key="1">
    <source>
        <dbReference type="EMBL" id="PSN73204.1"/>
    </source>
</evidence>
<dbReference type="OrthoDB" id="3799567at2759"/>
<organism evidence="1 2">
    <name type="scientific">Corynespora cassiicola Philippines</name>
    <dbReference type="NCBI Taxonomy" id="1448308"/>
    <lineage>
        <taxon>Eukaryota</taxon>
        <taxon>Fungi</taxon>
        <taxon>Dikarya</taxon>
        <taxon>Ascomycota</taxon>
        <taxon>Pezizomycotina</taxon>
        <taxon>Dothideomycetes</taxon>
        <taxon>Pleosporomycetidae</taxon>
        <taxon>Pleosporales</taxon>
        <taxon>Corynesporascaceae</taxon>
        <taxon>Corynespora</taxon>
    </lineage>
</organism>
<gene>
    <name evidence="1" type="ORF">BS50DRAFT_568779</name>
</gene>
<dbReference type="AlphaFoldDB" id="A0A2T2P686"/>
<reference evidence="1 2" key="1">
    <citation type="journal article" date="2018" name="Front. Microbiol.">
        <title>Genome-Wide Analysis of Corynespora cassiicola Leaf Fall Disease Putative Effectors.</title>
        <authorList>
            <person name="Lopez D."/>
            <person name="Ribeiro S."/>
            <person name="Label P."/>
            <person name="Fumanal B."/>
            <person name="Venisse J.S."/>
            <person name="Kohler A."/>
            <person name="de Oliveira R.R."/>
            <person name="Labutti K."/>
            <person name="Lipzen A."/>
            <person name="Lail K."/>
            <person name="Bauer D."/>
            <person name="Ohm R.A."/>
            <person name="Barry K.W."/>
            <person name="Spatafora J."/>
            <person name="Grigoriev I.V."/>
            <person name="Martin F.M."/>
            <person name="Pujade-Renaud V."/>
        </authorList>
    </citation>
    <scope>NUCLEOTIDE SEQUENCE [LARGE SCALE GENOMIC DNA]</scope>
    <source>
        <strain evidence="1 2">Philippines</strain>
    </source>
</reference>
<accession>A0A2T2P686</accession>
<dbReference type="EMBL" id="KZ678129">
    <property type="protein sequence ID" value="PSN73204.1"/>
    <property type="molecule type" value="Genomic_DNA"/>
</dbReference>
<name>A0A2T2P686_CORCC</name>
<keyword evidence="2" id="KW-1185">Reference proteome</keyword>
<proteinExistence type="predicted"/>